<dbReference type="InterPro" id="IPR054229">
    <property type="entry name" value="DUF6954"/>
</dbReference>
<dbReference type="AlphaFoldDB" id="A0A172TG77"/>
<feature type="transmembrane region" description="Helical" evidence="1">
    <location>
        <begin position="7"/>
        <end position="29"/>
    </location>
</feature>
<reference evidence="2 3" key="1">
    <citation type="submission" date="2015-01" db="EMBL/GenBank/DDBJ databases">
        <title>Paenibacillus swuensis/DY6/whole genome sequencing.</title>
        <authorList>
            <person name="Kim M.K."/>
            <person name="Srinivasan S."/>
            <person name="Lee J.-J."/>
        </authorList>
    </citation>
    <scope>NUCLEOTIDE SEQUENCE [LARGE SCALE GENOMIC DNA]</scope>
    <source>
        <strain evidence="2 3">DY6</strain>
    </source>
</reference>
<accession>A0A172TG77</accession>
<keyword evidence="3" id="KW-1185">Reference proteome</keyword>
<dbReference type="RefSeq" id="WP_068605453.1">
    <property type="nucleotide sequence ID" value="NZ_CP011388.1"/>
</dbReference>
<dbReference type="Proteomes" id="UP000076927">
    <property type="component" value="Chromosome"/>
</dbReference>
<feature type="transmembrane region" description="Helical" evidence="1">
    <location>
        <begin position="35"/>
        <end position="55"/>
    </location>
</feature>
<sequence length="63" mass="7175">MKAIVYSVFIVLYALVSFFGLGPVLYADGSNQERLWTFLAVLGIYAVLTAMLILFRNKWTGRR</sequence>
<dbReference type="OrthoDB" id="2663457at2"/>
<dbReference type="EMBL" id="CP011388">
    <property type="protein sequence ID" value="ANE46065.1"/>
    <property type="molecule type" value="Genomic_DNA"/>
</dbReference>
<protein>
    <submittedName>
        <fullName evidence="2">Uncharacterized protein</fullName>
    </submittedName>
</protein>
<proteinExistence type="predicted"/>
<keyword evidence="1" id="KW-0472">Membrane</keyword>
<organism evidence="2 3">
    <name type="scientific">Paenibacillus swuensis</name>
    <dbReference type="NCBI Taxonomy" id="1178515"/>
    <lineage>
        <taxon>Bacteria</taxon>
        <taxon>Bacillati</taxon>
        <taxon>Bacillota</taxon>
        <taxon>Bacilli</taxon>
        <taxon>Bacillales</taxon>
        <taxon>Paenibacillaceae</taxon>
        <taxon>Paenibacillus</taxon>
    </lineage>
</organism>
<keyword evidence="1" id="KW-1133">Transmembrane helix</keyword>
<dbReference type="Pfam" id="PF22268">
    <property type="entry name" value="DUF6954"/>
    <property type="match status" value="1"/>
</dbReference>
<evidence type="ECO:0000256" key="1">
    <source>
        <dbReference type="SAM" id="Phobius"/>
    </source>
</evidence>
<name>A0A172TG77_9BACL</name>
<dbReference type="KEGG" id="pswu:SY83_06950"/>
<evidence type="ECO:0000313" key="3">
    <source>
        <dbReference type="Proteomes" id="UP000076927"/>
    </source>
</evidence>
<dbReference type="STRING" id="1178515.SY83_06950"/>
<gene>
    <name evidence="2" type="ORF">SY83_06950</name>
</gene>
<evidence type="ECO:0000313" key="2">
    <source>
        <dbReference type="EMBL" id="ANE46065.1"/>
    </source>
</evidence>
<dbReference type="PATRIC" id="fig|1178515.4.peg.1383"/>
<keyword evidence="1" id="KW-0812">Transmembrane</keyword>